<evidence type="ECO:0000256" key="6">
    <source>
        <dbReference type="ARBA" id="ARBA00023136"/>
    </source>
</evidence>
<dbReference type="FunCoup" id="A0A2V0PCV7">
    <property type="interactions" value="1095"/>
</dbReference>
<dbReference type="InterPro" id="IPR004837">
    <property type="entry name" value="NaCa_Exmemb"/>
</dbReference>
<gene>
    <name evidence="12" type="ORF">Rsub_11006</name>
</gene>
<dbReference type="PANTHER" id="PTHR12266:SF0">
    <property type="entry name" value="MITOCHONDRIAL SODIUM_CALCIUM EXCHANGER PROTEIN"/>
    <property type="match status" value="1"/>
</dbReference>
<dbReference type="Gene3D" id="1.20.1420.30">
    <property type="entry name" value="NCX, central ion-binding region"/>
    <property type="match status" value="2"/>
</dbReference>
<feature type="compositionally biased region" description="Gly residues" evidence="9">
    <location>
        <begin position="291"/>
        <end position="300"/>
    </location>
</feature>
<feature type="transmembrane region" description="Helical" evidence="10">
    <location>
        <begin position="612"/>
        <end position="635"/>
    </location>
</feature>
<keyword evidence="2" id="KW-0813">Transport</keyword>
<feature type="compositionally biased region" description="Basic and acidic residues" evidence="9">
    <location>
        <begin position="232"/>
        <end position="243"/>
    </location>
</feature>
<dbReference type="AlphaFoldDB" id="A0A2V0PCV7"/>
<comment type="caution">
    <text evidence="12">The sequence shown here is derived from an EMBL/GenBank/DDBJ whole genome shotgun (WGS) entry which is preliminary data.</text>
</comment>
<sequence length="705" mass="73211">MAAALALAARWLGADESLPCHPGGVPAAERCAYVRSHADECWPEGGLSRYLEVHECWFQPQWRWVSVLLMLSAMALTFGFLLTAAERFFCPALEYIADRLKLPPAVAGATLLSFGNGAPDVFTMLAAVKQMDLPAIGMALSEPVGGGLFTSNVVFAAVVLLSTRSHQVQVHPAFIMKDLAFYLFALVSILVAISDSKVEWYEASLLALSYVAYVAVTAWLARADAPVQLEPALHEIPPEERAGDGLMSDDSEESCDLNGDSAFGHALQQRLLESHFGSGNDRGASNNSRRSGGGGGGGGGGDEETGMGAAAAAAVAAVDAEAAAAERGEGRDDLTPLLSPPGLAPAGATPSTLSSGGSWAGFKSGADAAAAAAAAAERFDAALAAARRADQRLARDHSSGASGGRAGGGGRGNGGGGGGGGGGVPQPSTPGSTPCWSVGGTPKSRGARRRGGSRPLKRRLQTPFMLLMKWTMPKIGINPRHLYPRDKAIMLPLTVPLLLLAIFPAYWPLVGWEGLAWGLMCGTLGSTMVWALYPRDSIPTGRLKGVFAGLAFVLSMVWLKLSADTLVRICMVLGTLFGVPPSILGATVLAWGNSMPDLANNLSLARDGFPTMAITACFASPLFTLLVGTSTAMAYGAVASGGVLAVPFDRILGTMYGFAIANLAKYCLLIPLVHKWTLGRGIAVVALSFYGVYTAVYCLAVAGVL</sequence>
<feature type="compositionally biased region" description="Basic and acidic residues" evidence="9">
    <location>
        <begin position="324"/>
        <end position="334"/>
    </location>
</feature>
<feature type="domain" description="Sodium/calcium exchanger membrane region" evidence="11">
    <location>
        <begin position="74"/>
        <end position="217"/>
    </location>
</feature>
<feature type="transmembrane region" description="Helical" evidence="10">
    <location>
        <begin position="681"/>
        <end position="704"/>
    </location>
</feature>
<dbReference type="STRING" id="307507.A0A2V0PCV7"/>
<evidence type="ECO:0000313" key="13">
    <source>
        <dbReference type="Proteomes" id="UP000247498"/>
    </source>
</evidence>
<feature type="transmembrane region" description="Helical" evidence="10">
    <location>
        <begin position="143"/>
        <end position="162"/>
    </location>
</feature>
<dbReference type="Proteomes" id="UP000247498">
    <property type="component" value="Unassembled WGS sequence"/>
</dbReference>
<feature type="region of interest" description="Disordered" evidence="9">
    <location>
        <begin position="323"/>
        <end position="355"/>
    </location>
</feature>
<feature type="transmembrane region" description="Helical" evidence="10">
    <location>
        <begin position="174"/>
        <end position="194"/>
    </location>
</feature>
<dbReference type="PANTHER" id="PTHR12266">
    <property type="entry name" value="NA+/CA2+ K+ INDEPENDENT EXCHANGER"/>
    <property type="match status" value="1"/>
</dbReference>
<feature type="transmembrane region" description="Helical" evidence="10">
    <location>
        <begin position="545"/>
        <end position="563"/>
    </location>
</feature>
<proteinExistence type="inferred from homology"/>
<evidence type="ECO:0000256" key="10">
    <source>
        <dbReference type="SAM" id="Phobius"/>
    </source>
</evidence>
<dbReference type="InParanoid" id="A0A2V0PCV7"/>
<dbReference type="GO" id="GO:0016020">
    <property type="term" value="C:membrane"/>
    <property type="evidence" value="ECO:0007669"/>
    <property type="project" value="UniProtKB-SubCell"/>
</dbReference>
<evidence type="ECO:0000259" key="11">
    <source>
        <dbReference type="Pfam" id="PF01699"/>
    </source>
</evidence>
<feature type="transmembrane region" description="Helical" evidence="10">
    <location>
        <begin position="569"/>
        <end position="591"/>
    </location>
</feature>
<evidence type="ECO:0000256" key="1">
    <source>
        <dbReference type="ARBA" id="ARBA00004141"/>
    </source>
</evidence>
<protein>
    <submittedName>
        <fullName evidence="12">Ca2+:cation antiporter family</fullName>
    </submittedName>
</protein>
<comment type="similarity">
    <text evidence="8">Belongs to the Ca(2+):cation antiporter (CaCA) (TC 2.A.19) family. Cation/calcium exchanger (CCX) subfamily.</text>
</comment>
<feature type="region of interest" description="Disordered" evidence="9">
    <location>
        <begin position="390"/>
        <end position="454"/>
    </location>
</feature>
<dbReference type="Pfam" id="PF01699">
    <property type="entry name" value="Na_Ca_ex"/>
    <property type="match status" value="2"/>
</dbReference>
<dbReference type="InterPro" id="IPR044880">
    <property type="entry name" value="NCX_ion-bd_dom_sf"/>
</dbReference>
<keyword evidence="6 10" id="KW-0472">Membrane</keyword>
<feature type="compositionally biased region" description="Gly residues" evidence="9">
    <location>
        <begin position="401"/>
        <end position="424"/>
    </location>
</feature>
<feature type="transmembrane region" description="Helical" evidence="10">
    <location>
        <begin position="200"/>
        <end position="221"/>
    </location>
</feature>
<evidence type="ECO:0000256" key="9">
    <source>
        <dbReference type="SAM" id="MobiDB-lite"/>
    </source>
</evidence>
<feature type="transmembrane region" description="Helical" evidence="10">
    <location>
        <begin position="655"/>
        <end position="674"/>
    </location>
</feature>
<feature type="region of interest" description="Disordered" evidence="9">
    <location>
        <begin position="231"/>
        <end position="259"/>
    </location>
</feature>
<dbReference type="GO" id="GO:0008324">
    <property type="term" value="F:monoatomic cation transmembrane transporter activity"/>
    <property type="evidence" value="ECO:0007669"/>
    <property type="project" value="TreeGrafter"/>
</dbReference>
<feature type="transmembrane region" description="Helical" evidence="10">
    <location>
        <begin position="488"/>
        <end position="509"/>
    </location>
</feature>
<feature type="compositionally biased region" description="Basic residues" evidence="9">
    <location>
        <begin position="445"/>
        <end position="454"/>
    </location>
</feature>
<dbReference type="GO" id="GO:0006814">
    <property type="term" value="P:sodium ion transport"/>
    <property type="evidence" value="ECO:0007669"/>
    <property type="project" value="UniProtKB-KW"/>
</dbReference>
<feature type="domain" description="Sodium/calcium exchanger membrane region" evidence="11">
    <location>
        <begin position="550"/>
        <end position="696"/>
    </location>
</feature>
<evidence type="ECO:0000256" key="8">
    <source>
        <dbReference type="ARBA" id="ARBA00038187"/>
    </source>
</evidence>
<feature type="region of interest" description="Disordered" evidence="9">
    <location>
        <begin position="276"/>
        <end position="306"/>
    </location>
</feature>
<feature type="transmembrane region" description="Helical" evidence="10">
    <location>
        <begin position="515"/>
        <end position="533"/>
    </location>
</feature>
<feature type="transmembrane region" description="Helical" evidence="10">
    <location>
        <begin position="64"/>
        <end position="84"/>
    </location>
</feature>
<evidence type="ECO:0000256" key="5">
    <source>
        <dbReference type="ARBA" id="ARBA00023053"/>
    </source>
</evidence>
<dbReference type="EMBL" id="BDRX01000097">
    <property type="protein sequence ID" value="GBF97359.1"/>
    <property type="molecule type" value="Genomic_DNA"/>
</dbReference>
<evidence type="ECO:0000313" key="12">
    <source>
        <dbReference type="EMBL" id="GBF97359.1"/>
    </source>
</evidence>
<evidence type="ECO:0000256" key="7">
    <source>
        <dbReference type="ARBA" id="ARBA00023201"/>
    </source>
</evidence>
<keyword evidence="7" id="KW-0406">Ion transport</keyword>
<dbReference type="InterPro" id="IPR051359">
    <property type="entry name" value="CaCA_antiporter"/>
</dbReference>
<dbReference type="OrthoDB" id="407410at2759"/>
<keyword evidence="13" id="KW-1185">Reference proteome</keyword>
<name>A0A2V0PCV7_9CHLO</name>
<feature type="compositionally biased region" description="Low complexity" evidence="9">
    <location>
        <begin position="277"/>
        <end position="290"/>
    </location>
</feature>
<keyword evidence="7" id="KW-0739">Sodium transport</keyword>
<accession>A0A2V0PCV7</accession>
<keyword evidence="3 10" id="KW-0812">Transmembrane</keyword>
<evidence type="ECO:0000256" key="2">
    <source>
        <dbReference type="ARBA" id="ARBA00022448"/>
    </source>
</evidence>
<evidence type="ECO:0000256" key="3">
    <source>
        <dbReference type="ARBA" id="ARBA00022692"/>
    </source>
</evidence>
<keyword evidence="5" id="KW-0915">Sodium</keyword>
<evidence type="ECO:0000256" key="4">
    <source>
        <dbReference type="ARBA" id="ARBA00022989"/>
    </source>
</evidence>
<comment type="subcellular location">
    <subcellularLocation>
        <location evidence="1">Membrane</location>
        <topology evidence="1">Multi-pass membrane protein</topology>
    </subcellularLocation>
</comment>
<organism evidence="12 13">
    <name type="scientific">Raphidocelis subcapitata</name>
    <dbReference type="NCBI Taxonomy" id="307507"/>
    <lineage>
        <taxon>Eukaryota</taxon>
        <taxon>Viridiplantae</taxon>
        <taxon>Chlorophyta</taxon>
        <taxon>core chlorophytes</taxon>
        <taxon>Chlorophyceae</taxon>
        <taxon>CS clade</taxon>
        <taxon>Sphaeropleales</taxon>
        <taxon>Selenastraceae</taxon>
        <taxon>Raphidocelis</taxon>
    </lineage>
</organism>
<reference evidence="12 13" key="1">
    <citation type="journal article" date="2018" name="Sci. Rep.">
        <title>Raphidocelis subcapitata (=Pseudokirchneriella subcapitata) provides an insight into genome evolution and environmental adaptations in the Sphaeropleales.</title>
        <authorList>
            <person name="Suzuki S."/>
            <person name="Yamaguchi H."/>
            <person name="Nakajima N."/>
            <person name="Kawachi M."/>
        </authorList>
    </citation>
    <scope>NUCLEOTIDE SEQUENCE [LARGE SCALE GENOMIC DNA]</scope>
    <source>
        <strain evidence="12 13">NIES-35</strain>
    </source>
</reference>
<keyword evidence="4 10" id="KW-1133">Transmembrane helix</keyword>